<dbReference type="AlphaFoldDB" id="A0A3S5AEK6"/>
<evidence type="ECO:0000256" key="8">
    <source>
        <dbReference type="ARBA" id="ARBA00022692"/>
    </source>
</evidence>
<evidence type="ECO:0000256" key="11">
    <source>
        <dbReference type="ARBA" id="ARBA00022989"/>
    </source>
</evidence>
<keyword evidence="12" id="KW-0443">Lipid metabolism</keyword>
<proteinExistence type="inferred from homology"/>
<comment type="similarity">
    <text evidence="4">Belongs to the diacylglycerol acyltransferase family.</text>
</comment>
<evidence type="ECO:0000256" key="12">
    <source>
        <dbReference type="ARBA" id="ARBA00023098"/>
    </source>
</evidence>
<dbReference type="GO" id="GO:0005789">
    <property type="term" value="C:endoplasmic reticulum membrane"/>
    <property type="evidence" value="ECO:0007669"/>
    <property type="project" value="UniProtKB-SubCell"/>
</dbReference>
<keyword evidence="17" id="KW-1185">Reference proteome</keyword>
<dbReference type="GO" id="GO:0004144">
    <property type="term" value="F:diacylglycerol O-acyltransferase activity"/>
    <property type="evidence" value="ECO:0007669"/>
    <property type="project" value="UniProtKB-EC"/>
</dbReference>
<evidence type="ECO:0000256" key="10">
    <source>
        <dbReference type="ARBA" id="ARBA00022824"/>
    </source>
</evidence>
<dbReference type="GO" id="GO:0019432">
    <property type="term" value="P:triglyceride biosynthetic process"/>
    <property type="evidence" value="ECO:0007669"/>
    <property type="project" value="TreeGrafter"/>
</dbReference>
<evidence type="ECO:0000256" key="7">
    <source>
        <dbReference type="ARBA" id="ARBA00022679"/>
    </source>
</evidence>
<comment type="caution">
    <text evidence="16">The sequence shown here is derived from an EMBL/GenBank/DDBJ whole genome shotgun (WGS) entry which is preliminary data.</text>
</comment>
<evidence type="ECO:0000256" key="3">
    <source>
        <dbReference type="ARBA" id="ARBA00005189"/>
    </source>
</evidence>
<dbReference type="OrthoDB" id="264532at2759"/>
<evidence type="ECO:0000256" key="6">
    <source>
        <dbReference type="ARBA" id="ARBA00022516"/>
    </source>
</evidence>
<dbReference type="InterPro" id="IPR007130">
    <property type="entry name" value="DAGAT"/>
</dbReference>
<dbReference type="PANTHER" id="PTHR12317">
    <property type="entry name" value="DIACYLGLYCEROL O-ACYLTRANSFERASE"/>
    <property type="match status" value="1"/>
</dbReference>
<comment type="pathway">
    <text evidence="2">Glycerolipid metabolism; triacylglycerol biosynthesis.</text>
</comment>
<dbReference type="EC" id="2.3.1.20" evidence="5"/>
<keyword evidence="10" id="KW-0256">Endoplasmic reticulum</keyword>
<keyword evidence="9" id="KW-0319">Glycerol metabolism</keyword>
<evidence type="ECO:0000313" key="16">
    <source>
        <dbReference type="EMBL" id="VEL21973.1"/>
    </source>
</evidence>
<keyword evidence="7" id="KW-0808">Transferase</keyword>
<reference evidence="16" key="1">
    <citation type="submission" date="2018-11" db="EMBL/GenBank/DDBJ databases">
        <authorList>
            <consortium name="Pathogen Informatics"/>
        </authorList>
    </citation>
    <scope>NUCLEOTIDE SEQUENCE</scope>
</reference>
<keyword evidence="11 15" id="KW-1133">Transmembrane helix</keyword>
<gene>
    <name evidence="16" type="ORF">PXEA_LOCUS15413</name>
</gene>
<evidence type="ECO:0000256" key="14">
    <source>
        <dbReference type="ARBA" id="ARBA00023315"/>
    </source>
</evidence>
<dbReference type="Pfam" id="PF03982">
    <property type="entry name" value="DAGAT"/>
    <property type="match status" value="1"/>
</dbReference>
<protein>
    <recommendedName>
        <fullName evidence="5">diacylglycerol O-acyltransferase</fullName>
        <ecNumber evidence="5">2.3.1.20</ecNumber>
    </recommendedName>
</protein>
<keyword evidence="6" id="KW-0444">Lipid biosynthesis</keyword>
<evidence type="ECO:0000256" key="2">
    <source>
        <dbReference type="ARBA" id="ARBA00004771"/>
    </source>
</evidence>
<evidence type="ECO:0000256" key="9">
    <source>
        <dbReference type="ARBA" id="ARBA00022798"/>
    </source>
</evidence>
<comment type="subcellular location">
    <subcellularLocation>
        <location evidence="1">Endoplasmic reticulum membrane</location>
        <topology evidence="1">Multi-pass membrane protein</topology>
    </subcellularLocation>
</comment>
<name>A0A3S5AEK6_9PLAT</name>
<evidence type="ECO:0000256" key="1">
    <source>
        <dbReference type="ARBA" id="ARBA00004477"/>
    </source>
</evidence>
<dbReference type="EMBL" id="CAAALY010054037">
    <property type="protein sequence ID" value="VEL21973.1"/>
    <property type="molecule type" value="Genomic_DNA"/>
</dbReference>
<accession>A0A3S5AEK6</accession>
<dbReference type="PANTHER" id="PTHR12317:SF0">
    <property type="entry name" value="ACYLTRANSFERASE"/>
    <property type="match status" value="1"/>
</dbReference>
<dbReference type="GO" id="GO:0006071">
    <property type="term" value="P:glycerol metabolic process"/>
    <property type="evidence" value="ECO:0007669"/>
    <property type="project" value="UniProtKB-KW"/>
</dbReference>
<sequence length="226" mass="25265">MLSRSFTTGLRIPHFLLVGLIWTCNILLAGLICSLIYYSAWAYLLIGLVRGLAYPDPPQDLVAFITRLFDCCLHRPGLVLTALFLVWHTIHLQRTWGLEERGGMASTILQRLPNWVILAKYFPIRLVASDELLAISATKPRPGHGERAVLLPNDRNYLVGCHPHGILATGSFINFATDATDFDSMFPGLSRHVVTLKFNLSVMLQREYLLGLGKNICRTFIASATD</sequence>
<evidence type="ECO:0000256" key="4">
    <source>
        <dbReference type="ARBA" id="ARBA00005420"/>
    </source>
</evidence>
<keyword evidence="13 15" id="KW-0472">Membrane</keyword>
<evidence type="ECO:0000313" key="17">
    <source>
        <dbReference type="Proteomes" id="UP000784294"/>
    </source>
</evidence>
<keyword evidence="8 15" id="KW-0812">Transmembrane</keyword>
<dbReference type="Proteomes" id="UP000784294">
    <property type="component" value="Unassembled WGS sequence"/>
</dbReference>
<comment type="pathway">
    <text evidence="3">Lipid metabolism.</text>
</comment>
<evidence type="ECO:0000256" key="15">
    <source>
        <dbReference type="SAM" id="Phobius"/>
    </source>
</evidence>
<feature type="transmembrane region" description="Helical" evidence="15">
    <location>
        <begin position="12"/>
        <end position="41"/>
    </location>
</feature>
<evidence type="ECO:0000256" key="13">
    <source>
        <dbReference type="ARBA" id="ARBA00023136"/>
    </source>
</evidence>
<keyword evidence="14" id="KW-0012">Acyltransferase</keyword>
<evidence type="ECO:0000256" key="5">
    <source>
        <dbReference type="ARBA" id="ARBA00013244"/>
    </source>
</evidence>
<organism evidence="16 17">
    <name type="scientific">Protopolystoma xenopodis</name>
    <dbReference type="NCBI Taxonomy" id="117903"/>
    <lineage>
        <taxon>Eukaryota</taxon>
        <taxon>Metazoa</taxon>
        <taxon>Spiralia</taxon>
        <taxon>Lophotrochozoa</taxon>
        <taxon>Platyhelminthes</taxon>
        <taxon>Monogenea</taxon>
        <taxon>Polyopisthocotylea</taxon>
        <taxon>Polystomatidea</taxon>
        <taxon>Polystomatidae</taxon>
        <taxon>Protopolystoma</taxon>
    </lineage>
</organism>